<gene>
    <name evidence="3" type="ORF">EDS130_LOCUS17328</name>
    <name evidence="2" type="ORF">XAT740_LOCUS12891</name>
</gene>
<proteinExistence type="predicted"/>
<organism evidence="2 4">
    <name type="scientific">Adineta ricciae</name>
    <name type="common">Rotifer</name>
    <dbReference type="NCBI Taxonomy" id="249248"/>
    <lineage>
        <taxon>Eukaryota</taxon>
        <taxon>Metazoa</taxon>
        <taxon>Spiralia</taxon>
        <taxon>Gnathifera</taxon>
        <taxon>Rotifera</taxon>
        <taxon>Eurotatoria</taxon>
        <taxon>Bdelloidea</taxon>
        <taxon>Adinetida</taxon>
        <taxon>Adinetidae</taxon>
        <taxon>Adineta</taxon>
    </lineage>
</organism>
<evidence type="ECO:0000256" key="1">
    <source>
        <dbReference type="SAM" id="SignalP"/>
    </source>
</evidence>
<keyword evidence="1" id="KW-0732">Signal</keyword>
<dbReference type="EMBL" id="CAJNOJ010000077">
    <property type="protein sequence ID" value="CAF1048989.1"/>
    <property type="molecule type" value="Genomic_DNA"/>
</dbReference>
<reference evidence="2" key="1">
    <citation type="submission" date="2021-02" db="EMBL/GenBank/DDBJ databases">
        <authorList>
            <person name="Nowell W R."/>
        </authorList>
    </citation>
    <scope>NUCLEOTIDE SEQUENCE</scope>
</reference>
<keyword evidence="4" id="KW-1185">Reference proteome</keyword>
<dbReference type="Proteomes" id="UP000663852">
    <property type="component" value="Unassembled WGS sequence"/>
</dbReference>
<evidence type="ECO:0000313" key="3">
    <source>
        <dbReference type="EMBL" id="CAF1048989.1"/>
    </source>
</evidence>
<name>A0A814GE06_ADIRI</name>
<protein>
    <submittedName>
        <fullName evidence="2">Uncharacterized protein</fullName>
    </submittedName>
</protein>
<sequence length="97" mass="11223">MNSKLVSYFKLMTFLVLLCAFIQLGSSQPTIVDDDEVQSQIDTSFLNNYANAINDRFSGKIPIEDYYYHKKQFNPENVQLAKRIIMLPRVGRRSVQS</sequence>
<feature type="signal peptide" evidence="1">
    <location>
        <begin position="1"/>
        <end position="27"/>
    </location>
</feature>
<feature type="chain" id="PRO_5036410124" evidence="1">
    <location>
        <begin position="28"/>
        <end position="97"/>
    </location>
</feature>
<dbReference type="AlphaFoldDB" id="A0A814GE06"/>
<dbReference type="OrthoDB" id="10028405at2759"/>
<comment type="caution">
    <text evidence="2">The sequence shown here is derived from an EMBL/GenBank/DDBJ whole genome shotgun (WGS) entry which is preliminary data.</text>
</comment>
<dbReference type="Proteomes" id="UP000663828">
    <property type="component" value="Unassembled WGS sequence"/>
</dbReference>
<evidence type="ECO:0000313" key="2">
    <source>
        <dbReference type="EMBL" id="CAF0994858.1"/>
    </source>
</evidence>
<accession>A0A814GE06</accession>
<evidence type="ECO:0000313" key="4">
    <source>
        <dbReference type="Proteomes" id="UP000663828"/>
    </source>
</evidence>
<dbReference type="EMBL" id="CAJNOR010000737">
    <property type="protein sequence ID" value="CAF0994858.1"/>
    <property type="molecule type" value="Genomic_DNA"/>
</dbReference>